<dbReference type="CDD" id="cd00167">
    <property type="entry name" value="SANT"/>
    <property type="match status" value="1"/>
</dbReference>
<feature type="domain" description="HTH myb-type" evidence="5">
    <location>
        <begin position="498"/>
        <end position="552"/>
    </location>
</feature>
<keyword evidence="7" id="KW-1185">Reference proteome</keyword>
<dbReference type="PROSITE" id="PS51294">
    <property type="entry name" value="HTH_MYB"/>
    <property type="match status" value="1"/>
</dbReference>
<sequence length="646" mass="69353">MAVLWLSIAFWSVDCSCFSLRPMTSRVQKGGPVFRPVVNARSRAGSAIPKRAAAENSLSTPDASLNGRPSDLSSEALSMPPPPLPSSTNPSGDQTSPDLPPPATTSVAVPIAAPSSSRASVPPSIVSTSSAAPPAIRATVAPPTVIRSTPVPPAIGRGAPVPPPIGRAAPAPQTIGRYSAAISTTPASTEMLPLTPTLVNPTPAASEAETSQLQPETSSVDPPEAAAAQDELTSPVKSKLRKRRRAVANVDTADDGDEAPKPKKRRKKLPEDGDRERPKAKRKSRKKNVETADGNEEENAGSDTPVRKRSRKKTTPVFDPEAGPGDEIDPTLITMADLCDDTGQGRISSKAMEIQKNHLAWKQQSKDKRAQMRALAERKKYGRPEEEDEDVANPAVSATDMPSTEPTEVIVGSNNDGNDAEVDDAAPVIEDESGNGFDYSQSLAVNRYAVQLRLGPNGQTIIDEDSLMVDRAEDVDTSNYEHVVESDATKFINSASYTKKCRGSRWSTEETELFFDALSQHGENYELISLMLPGRSRTACKNKFKAEDKKDTARINRCLESRIPVDIKSLTSITGRDFSGPVPVFRIPTPPPVAPKESQSVEPEGRGSSVRKRSRSRSKARQSGAEEGLEILGDIDSYENITESIV</sequence>
<feature type="compositionally biased region" description="Low complexity" evidence="1">
    <location>
        <begin position="192"/>
        <end position="203"/>
    </location>
</feature>
<dbReference type="InterPro" id="IPR039467">
    <property type="entry name" value="TFIIIB_B''_Myb"/>
</dbReference>
<dbReference type="SMART" id="SM00717">
    <property type="entry name" value="SANT"/>
    <property type="match status" value="1"/>
</dbReference>
<dbReference type="Proteomes" id="UP001295794">
    <property type="component" value="Unassembled WGS sequence"/>
</dbReference>
<proteinExistence type="predicted"/>
<feature type="signal peptide" evidence="2">
    <location>
        <begin position="1"/>
        <end position="15"/>
    </location>
</feature>
<reference evidence="6" key="1">
    <citation type="submission" date="2023-11" db="EMBL/GenBank/DDBJ databases">
        <authorList>
            <person name="De Vega J J."/>
            <person name="De Vega J J."/>
        </authorList>
    </citation>
    <scope>NUCLEOTIDE SEQUENCE</scope>
</reference>
<organism evidence="6 7">
    <name type="scientific">Mycena citricolor</name>
    <dbReference type="NCBI Taxonomy" id="2018698"/>
    <lineage>
        <taxon>Eukaryota</taxon>
        <taxon>Fungi</taxon>
        <taxon>Dikarya</taxon>
        <taxon>Basidiomycota</taxon>
        <taxon>Agaricomycotina</taxon>
        <taxon>Agaricomycetes</taxon>
        <taxon>Agaricomycetidae</taxon>
        <taxon>Agaricales</taxon>
        <taxon>Marasmiineae</taxon>
        <taxon>Mycenaceae</taxon>
        <taxon>Mycena</taxon>
    </lineage>
</organism>
<evidence type="ECO:0000313" key="7">
    <source>
        <dbReference type="Proteomes" id="UP001295794"/>
    </source>
</evidence>
<accession>A0AAD2GYH3</accession>
<feature type="compositionally biased region" description="Basic residues" evidence="1">
    <location>
        <begin position="609"/>
        <end position="620"/>
    </location>
</feature>
<dbReference type="AlphaFoldDB" id="A0AAD2GYH3"/>
<evidence type="ECO:0000259" key="4">
    <source>
        <dbReference type="PROSITE" id="PS51293"/>
    </source>
</evidence>
<dbReference type="GO" id="GO:0070898">
    <property type="term" value="P:RNA polymerase III preinitiation complex assembly"/>
    <property type="evidence" value="ECO:0007669"/>
    <property type="project" value="TreeGrafter"/>
</dbReference>
<evidence type="ECO:0000256" key="2">
    <source>
        <dbReference type="SAM" id="SignalP"/>
    </source>
</evidence>
<dbReference type="PANTHER" id="PTHR22929">
    <property type="entry name" value="RNA POLYMERASE III TRANSCRIPTION INITIATION FACTOR B"/>
    <property type="match status" value="1"/>
</dbReference>
<feature type="domain" description="Myb-like" evidence="3">
    <location>
        <begin position="498"/>
        <end position="545"/>
    </location>
</feature>
<feature type="region of interest" description="Disordered" evidence="1">
    <location>
        <begin position="45"/>
        <end position="107"/>
    </location>
</feature>
<name>A0AAD2GYH3_9AGAR</name>
<evidence type="ECO:0000313" key="6">
    <source>
        <dbReference type="EMBL" id="CAK5264512.1"/>
    </source>
</evidence>
<evidence type="ECO:0008006" key="8">
    <source>
        <dbReference type="Google" id="ProtNLM"/>
    </source>
</evidence>
<evidence type="ECO:0000259" key="3">
    <source>
        <dbReference type="PROSITE" id="PS50090"/>
    </source>
</evidence>
<comment type="caution">
    <text evidence="6">The sequence shown here is derived from an EMBL/GenBank/DDBJ whole genome shotgun (WGS) entry which is preliminary data.</text>
</comment>
<dbReference type="InterPro" id="IPR017884">
    <property type="entry name" value="SANT_dom"/>
</dbReference>
<dbReference type="SUPFAM" id="SSF46689">
    <property type="entry name" value="Homeodomain-like"/>
    <property type="match status" value="1"/>
</dbReference>
<dbReference type="InterPro" id="IPR017930">
    <property type="entry name" value="Myb_dom"/>
</dbReference>
<dbReference type="GO" id="GO:0000126">
    <property type="term" value="C:transcription factor TFIIIB complex"/>
    <property type="evidence" value="ECO:0007669"/>
    <property type="project" value="TreeGrafter"/>
</dbReference>
<keyword evidence="2" id="KW-0732">Signal</keyword>
<dbReference type="GO" id="GO:0001156">
    <property type="term" value="F:TFIIIC-class transcription factor complex binding"/>
    <property type="evidence" value="ECO:0007669"/>
    <property type="project" value="TreeGrafter"/>
</dbReference>
<gene>
    <name evidence="6" type="ORF">MYCIT1_LOCUS4745</name>
</gene>
<dbReference type="PROSITE" id="PS51293">
    <property type="entry name" value="SANT"/>
    <property type="match status" value="1"/>
</dbReference>
<feature type="region of interest" description="Disordered" evidence="1">
    <location>
        <begin position="581"/>
        <end position="633"/>
    </location>
</feature>
<feature type="compositionally biased region" description="Basic and acidic residues" evidence="1">
    <location>
        <begin position="364"/>
        <end position="384"/>
    </location>
</feature>
<evidence type="ECO:0000259" key="5">
    <source>
        <dbReference type="PROSITE" id="PS51294"/>
    </source>
</evidence>
<dbReference type="Gene3D" id="1.10.10.60">
    <property type="entry name" value="Homeodomain-like"/>
    <property type="match status" value="1"/>
</dbReference>
<dbReference type="PROSITE" id="PS50090">
    <property type="entry name" value="MYB_LIKE"/>
    <property type="match status" value="1"/>
</dbReference>
<dbReference type="InterPro" id="IPR001005">
    <property type="entry name" value="SANT/Myb"/>
</dbReference>
<evidence type="ECO:0000256" key="1">
    <source>
        <dbReference type="SAM" id="MobiDB-lite"/>
    </source>
</evidence>
<feature type="chain" id="PRO_5042233256" description="Myb-like domain-containing protein" evidence="2">
    <location>
        <begin position="16"/>
        <end position="646"/>
    </location>
</feature>
<dbReference type="InterPro" id="IPR009057">
    <property type="entry name" value="Homeodomain-like_sf"/>
</dbReference>
<feature type="domain" description="SANT" evidence="4">
    <location>
        <begin position="504"/>
        <end position="552"/>
    </location>
</feature>
<dbReference type="Pfam" id="PF15963">
    <property type="entry name" value="Myb_DNA-bind_7"/>
    <property type="match status" value="1"/>
</dbReference>
<feature type="region of interest" description="Disordered" evidence="1">
    <location>
        <begin position="186"/>
        <end position="405"/>
    </location>
</feature>
<dbReference type="EMBL" id="CAVNYO010000059">
    <property type="protein sequence ID" value="CAK5264512.1"/>
    <property type="molecule type" value="Genomic_DNA"/>
</dbReference>
<feature type="compositionally biased region" description="Polar residues" evidence="1">
    <location>
        <begin position="208"/>
        <end position="220"/>
    </location>
</feature>
<dbReference type="PANTHER" id="PTHR22929:SF0">
    <property type="entry name" value="TRANSCRIPTION FACTOR TFIIIB COMPONENT B'' HOMOLOG"/>
    <property type="match status" value="1"/>
</dbReference>
<protein>
    <recommendedName>
        <fullName evidence="8">Myb-like domain-containing protein</fullName>
    </recommendedName>
</protein>
<feature type="region of interest" description="Disordered" evidence="1">
    <location>
        <begin position="149"/>
        <end position="171"/>
    </location>
</feature>